<feature type="region of interest" description="Disordered" evidence="2">
    <location>
        <begin position="1"/>
        <end position="32"/>
    </location>
</feature>
<feature type="domain" description="SAC" evidence="3">
    <location>
        <begin position="43"/>
        <end position="285"/>
    </location>
</feature>
<dbReference type="PANTHER" id="PTHR45662:SF2">
    <property type="entry name" value="PHOSPHATIDYLINOSITOL-3-PHOSPHATASE SAC1"/>
    <property type="match status" value="1"/>
</dbReference>
<dbReference type="RefSeq" id="XP_013433017.1">
    <property type="nucleotide sequence ID" value="XM_013577563.1"/>
</dbReference>
<dbReference type="Proteomes" id="UP000030754">
    <property type="component" value="Unassembled WGS sequence"/>
</dbReference>
<feature type="compositionally biased region" description="Polar residues" evidence="2">
    <location>
        <begin position="444"/>
        <end position="453"/>
    </location>
</feature>
<evidence type="ECO:0000256" key="2">
    <source>
        <dbReference type="SAM" id="MobiDB-lite"/>
    </source>
</evidence>
<dbReference type="PANTHER" id="PTHR45662">
    <property type="entry name" value="PHOSPHATIDYLINOSITIDE PHOSPHATASE SAC1"/>
    <property type="match status" value="1"/>
</dbReference>
<reference evidence="4" key="2">
    <citation type="submission" date="2013-10" db="EMBL/GenBank/DDBJ databases">
        <authorList>
            <person name="Aslett M."/>
        </authorList>
    </citation>
    <scope>NUCLEOTIDE SEQUENCE [LARGE SCALE GENOMIC DNA]</scope>
    <source>
        <strain evidence="4">Houghton</strain>
    </source>
</reference>
<dbReference type="AlphaFoldDB" id="U6MSE3"/>
<proteinExistence type="predicted"/>
<organism evidence="4 5">
    <name type="scientific">Eimeria necatrix</name>
    <dbReference type="NCBI Taxonomy" id="51315"/>
    <lineage>
        <taxon>Eukaryota</taxon>
        <taxon>Sar</taxon>
        <taxon>Alveolata</taxon>
        <taxon>Apicomplexa</taxon>
        <taxon>Conoidasida</taxon>
        <taxon>Coccidia</taxon>
        <taxon>Eucoccidiorida</taxon>
        <taxon>Eimeriorina</taxon>
        <taxon>Eimeriidae</taxon>
        <taxon>Eimeria</taxon>
    </lineage>
</organism>
<name>U6MSE3_9EIME</name>
<dbReference type="VEuPathDB" id="ToxoDB:ENH_00072440"/>
<evidence type="ECO:0000256" key="1">
    <source>
        <dbReference type="SAM" id="Coils"/>
    </source>
</evidence>
<evidence type="ECO:0000259" key="3">
    <source>
        <dbReference type="PROSITE" id="PS50275"/>
    </source>
</evidence>
<dbReference type="GO" id="GO:0046856">
    <property type="term" value="P:phosphatidylinositol dephosphorylation"/>
    <property type="evidence" value="ECO:0007669"/>
    <property type="project" value="TreeGrafter"/>
</dbReference>
<keyword evidence="5" id="KW-1185">Reference proteome</keyword>
<dbReference type="PROSITE" id="PS50275">
    <property type="entry name" value="SAC"/>
    <property type="match status" value="1"/>
</dbReference>
<dbReference type="GO" id="GO:0005783">
    <property type="term" value="C:endoplasmic reticulum"/>
    <property type="evidence" value="ECO:0007669"/>
    <property type="project" value="TreeGrafter"/>
</dbReference>
<dbReference type="InterPro" id="IPR002013">
    <property type="entry name" value="SAC_dom"/>
</dbReference>
<gene>
    <name evidence="4" type="ORF">ENH_00072440</name>
</gene>
<dbReference type="OrthoDB" id="331994at2759"/>
<dbReference type="GO" id="GO:0043812">
    <property type="term" value="F:phosphatidylinositol-4-phosphate phosphatase activity"/>
    <property type="evidence" value="ECO:0007669"/>
    <property type="project" value="TreeGrafter"/>
</dbReference>
<keyword evidence="1" id="KW-0175">Coiled coil</keyword>
<evidence type="ECO:0000313" key="5">
    <source>
        <dbReference type="Proteomes" id="UP000030754"/>
    </source>
</evidence>
<accession>U6MSE3</accession>
<evidence type="ECO:0000313" key="4">
    <source>
        <dbReference type="EMBL" id="CDJ64550.1"/>
    </source>
</evidence>
<sequence>MPSSSSSSSSDSSSSSSSDSSSSRNSSSSSNTCRRSWRLDIQSYVQIRGSIPLLWQQPPTLSWCPPSRLEASEQDHEAAAKRHFSSLVARYGTVEAVNLVDKKGWQRTLGDKMEAVLQHIENVSHTWFDFHAECKNMRWDRLSKLLQQLQQQIDSQGSLRVLLLPEEIAAAAAGDCPVPGWQVAQVYRQQRGVMRTNCVDCLDRTSVVQSVFGRVVLQKQLAAFSAAAAPAAAAAAAAAHDAAAAAAAAAADEPFAPIRVSPAAEEIFRTLWTSNADALSILYSGAATAAAAAAAAAAAQQQQQQQQQCGVLCVGGLAGTPALKTDFTKTGKRSTWGALKDAKNSFCRRDDCIDVPLLHKQLQQQQQQQQQLRQQQRLLMGLQQQQGQMHYEMQERQPQQQQQQQQQQQYRQPLEQQLQQPQQQQQMQEQQMPEQPQQLLQRQKISSTSEGQG</sequence>
<feature type="region of interest" description="Disordered" evidence="2">
    <location>
        <begin position="389"/>
        <end position="453"/>
    </location>
</feature>
<reference evidence="4" key="1">
    <citation type="submission" date="2013-10" db="EMBL/GenBank/DDBJ databases">
        <title>Genomic analysis of the causative agents of coccidiosis in chickens.</title>
        <authorList>
            <person name="Reid A.J."/>
            <person name="Blake D."/>
            <person name="Billington K."/>
            <person name="Browne H."/>
            <person name="Dunn M."/>
            <person name="Hung S."/>
            <person name="Kawahara F."/>
            <person name="Miranda-Saavedra D."/>
            <person name="Mourier T."/>
            <person name="Nagra H."/>
            <person name="Otto T.D."/>
            <person name="Rawlings N."/>
            <person name="Sanchez A."/>
            <person name="Sanders M."/>
            <person name="Subramaniam C."/>
            <person name="Tay Y."/>
            <person name="Dear P."/>
            <person name="Doerig C."/>
            <person name="Gruber A."/>
            <person name="Parkinson J."/>
            <person name="Shirley M."/>
            <person name="Wan K.L."/>
            <person name="Berriman M."/>
            <person name="Tomley F."/>
            <person name="Pain A."/>
        </authorList>
    </citation>
    <scope>NUCLEOTIDE SEQUENCE [LARGE SCALE GENOMIC DNA]</scope>
    <source>
        <strain evidence="4">Houghton</strain>
    </source>
</reference>
<dbReference type="EMBL" id="HG722969">
    <property type="protein sequence ID" value="CDJ64550.1"/>
    <property type="molecule type" value="Genomic_DNA"/>
</dbReference>
<feature type="compositionally biased region" description="Low complexity" evidence="2">
    <location>
        <begin position="396"/>
        <end position="443"/>
    </location>
</feature>
<protein>
    <submittedName>
        <fullName evidence="4">SAC1 phosphoinositide phosphatase, putative</fullName>
    </submittedName>
</protein>
<feature type="coiled-coil region" evidence="1">
    <location>
        <begin position="355"/>
        <end position="385"/>
    </location>
</feature>
<dbReference type="Pfam" id="PF02383">
    <property type="entry name" value="Syja_N"/>
    <property type="match status" value="1"/>
</dbReference>
<feature type="compositionally biased region" description="Low complexity" evidence="2">
    <location>
        <begin position="1"/>
        <end position="31"/>
    </location>
</feature>
<dbReference type="GeneID" id="25477375"/>